<proteinExistence type="predicted"/>
<dbReference type="InterPro" id="IPR002104">
    <property type="entry name" value="Integrase_catalytic"/>
</dbReference>
<evidence type="ECO:0000256" key="1">
    <source>
        <dbReference type="ARBA" id="ARBA00023172"/>
    </source>
</evidence>
<protein>
    <recommendedName>
        <fullName evidence="2">Tyr recombinase domain-containing protein</fullName>
    </recommendedName>
</protein>
<name>A0ABT9G5B4_LEPDI</name>
<keyword evidence="4" id="KW-1185">Reference proteome</keyword>
<comment type="caution">
    <text evidence="3">The sequence shown here is derived from an EMBL/GenBank/DDBJ whole genome shotgun (WGS) entry which is preliminary data.</text>
</comment>
<dbReference type="EMBL" id="JAUZEE010000006">
    <property type="protein sequence ID" value="MDP4301639.1"/>
    <property type="molecule type" value="Genomic_DNA"/>
</dbReference>
<accession>A0ABT9G5B4</accession>
<keyword evidence="1" id="KW-0233">DNA recombination</keyword>
<dbReference type="SUPFAM" id="SSF56349">
    <property type="entry name" value="DNA breaking-rejoining enzymes"/>
    <property type="match status" value="1"/>
</dbReference>
<evidence type="ECO:0000313" key="4">
    <source>
        <dbReference type="Proteomes" id="UP001235760"/>
    </source>
</evidence>
<feature type="domain" description="Tyr recombinase" evidence="2">
    <location>
        <begin position="445"/>
        <end position="673"/>
    </location>
</feature>
<reference evidence="3 4" key="1">
    <citation type="submission" date="2023-08" db="EMBL/GenBank/DDBJ databases">
        <authorList>
            <person name="Roldan D.M."/>
            <person name="Menes R.J."/>
        </authorList>
    </citation>
    <scope>NUCLEOTIDE SEQUENCE [LARGE SCALE GENOMIC DNA]</scope>
    <source>
        <strain evidence="3 4">CCM 2812</strain>
    </source>
</reference>
<sequence length="691" mass="77650">MPLEDQLHYQFMLKESQNPADVDTKTTERQIASELGATLTMTYASLTDAGRNLLSDGGMPKQQVDNLVAALNLWRRVHEISPDALVGKHFGTDFDDMFLRFQDGIQDSHAERTRRDRAEQLLRWRTLHDQLRLLDTLPERFSDALKLAVDASPHSLPQIARSIGVAAPTLRRWKLGEGLPKSVDVHVIASLEIALELPKGALVRRLPPTRRTRYSRTPHEKRPSTKFGQRMQRNRRKGAYAIKFTPRIATQWKDLTRFKSDLTREGATQRNSWRVKPLEKTSFRVPPAAVCDGQVCATAGVHFGSIASYLGRLALPAPDGIGLALAEADTLAWLALPAHVEAHTRWMTRRADGIVHNGLMMFLGHVRSHIKPITGYVWSTPGLAKTLPDSVREELELSGDGPELKQAWQSHCSRAYERLLSFTNLLERRARIGRSRHPRERIETILQDDFPLLHLVAFAEALESTPPPIEHRRDYLSWLRDIVFVRMLISNPLRVGMYALMEYKPDNTGHLRRTGPGAWGIFFEPSDFKNEAGAACQPYSASVDARVVPWLERYLSEARPYLIDADVSDRLFLPTVLGPRKAKVHLALEFGVEQQGWTADGLSNRLKALTRIHIPGCIGFGAHAVRHIIATDHLKRNPADYVTVATLLHDTLATVMKEYAHLSASDGLRALTSGITQAMTELQARRGASVR</sequence>
<evidence type="ECO:0000313" key="3">
    <source>
        <dbReference type="EMBL" id="MDP4301639.1"/>
    </source>
</evidence>
<dbReference type="InterPro" id="IPR013762">
    <property type="entry name" value="Integrase-like_cat_sf"/>
</dbReference>
<dbReference type="PROSITE" id="PS51898">
    <property type="entry name" value="TYR_RECOMBINASE"/>
    <property type="match status" value="1"/>
</dbReference>
<evidence type="ECO:0000259" key="2">
    <source>
        <dbReference type="PROSITE" id="PS51898"/>
    </source>
</evidence>
<dbReference type="RefSeq" id="WP_305750180.1">
    <property type="nucleotide sequence ID" value="NZ_JAUZEE010000006.1"/>
</dbReference>
<dbReference type="Gene3D" id="1.10.443.10">
    <property type="entry name" value="Intergrase catalytic core"/>
    <property type="match status" value="1"/>
</dbReference>
<dbReference type="Proteomes" id="UP001235760">
    <property type="component" value="Unassembled WGS sequence"/>
</dbReference>
<organism evidence="3 4">
    <name type="scientific">Leptothrix discophora</name>
    <dbReference type="NCBI Taxonomy" id="89"/>
    <lineage>
        <taxon>Bacteria</taxon>
        <taxon>Pseudomonadati</taxon>
        <taxon>Pseudomonadota</taxon>
        <taxon>Betaproteobacteria</taxon>
        <taxon>Burkholderiales</taxon>
        <taxon>Sphaerotilaceae</taxon>
        <taxon>Leptothrix</taxon>
    </lineage>
</organism>
<gene>
    <name evidence="3" type="ORF">Q8X39_13435</name>
</gene>
<dbReference type="InterPro" id="IPR011010">
    <property type="entry name" value="DNA_brk_join_enz"/>
</dbReference>